<feature type="domain" description="Sporulation stage II protein D amidase enhancer LytB N-terminal" evidence="1">
    <location>
        <begin position="135"/>
        <end position="220"/>
    </location>
</feature>
<accession>A0A2W0H252</accession>
<protein>
    <recommendedName>
        <fullName evidence="1">Sporulation stage II protein D amidase enhancer LytB N-terminal domain-containing protein</fullName>
    </recommendedName>
</protein>
<dbReference type="Gene3D" id="3.40.50.12090">
    <property type="match status" value="2"/>
</dbReference>
<dbReference type="AlphaFoldDB" id="A0A2W0H252"/>
<dbReference type="GO" id="GO:0030435">
    <property type="term" value="P:sporulation resulting in formation of a cellular spore"/>
    <property type="evidence" value="ECO:0007669"/>
    <property type="project" value="InterPro"/>
</dbReference>
<evidence type="ECO:0000313" key="2">
    <source>
        <dbReference type="EMBL" id="PYZ95864.1"/>
    </source>
</evidence>
<dbReference type="Proteomes" id="UP000248066">
    <property type="component" value="Unassembled WGS sequence"/>
</dbReference>
<name>A0A2W0H252_9BACI</name>
<proteinExistence type="predicted"/>
<reference evidence="2 3" key="1">
    <citation type="submission" date="2017-10" db="EMBL/GenBank/DDBJ databases">
        <title>Bacillus sp. nov., a halophilic bacterium isolated from a Yangshapao Lake.</title>
        <authorList>
            <person name="Wang H."/>
        </authorList>
    </citation>
    <scope>NUCLEOTIDE SEQUENCE [LARGE SCALE GENOMIC DNA]</scope>
    <source>
        <strain evidence="2 3">YSP-3</strain>
    </source>
</reference>
<organism evidence="2 3">
    <name type="scientific">Alteribacter lacisalsi</name>
    <dbReference type="NCBI Taxonomy" id="2045244"/>
    <lineage>
        <taxon>Bacteria</taxon>
        <taxon>Bacillati</taxon>
        <taxon>Bacillota</taxon>
        <taxon>Bacilli</taxon>
        <taxon>Bacillales</taxon>
        <taxon>Bacillaceae</taxon>
        <taxon>Alteribacter</taxon>
    </lineage>
</organism>
<dbReference type="InterPro" id="IPR051922">
    <property type="entry name" value="Bact_Sporulation_Assoc"/>
</dbReference>
<comment type="caution">
    <text evidence="2">The sequence shown here is derived from an EMBL/GenBank/DDBJ whole genome shotgun (WGS) entry which is preliminary data.</text>
</comment>
<dbReference type="InterPro" id="IPR013693">
    <property type="entry name" value="SpoIID/LytB_N"/>
</dbReference>
<sequence>MKIVRKEGDFMRNSFYLMLVVFLLGSIALPAQTEAGENGEPVVTVELIRDLSGASQANFTLNGGYTFPEAHEDMFDGLSAFTLKAESGAVALYEGNQKRGELGSSITISPEARANLMGVNQRQYHGSMTIQANSNGSLSFYNDVYLEDYVKGVVPFEMPAGWHEEALKAQSIAARTYVATHNYSVVDTVSHQVYGGYDPTRLPGKINEVVNATAGEVLTYNGNLAQTFYSSSNGGHTESNTGAWGSPQIPYLQAVEDPYDPQIAWGTSFQAKQLNLDQVDRFDPDAWWNDIEEDNPALSNRIASYMKNQPTVPSQSDIKVVSVNDLGFSPERTDGGRVVNSYMSVDYIEKAADGYVLNSDGSIRVQTFETSQIAGSAMRTMIGLSDMRTLLVDSVTAPSSVETTRVSGENRIQTAVKVSKNLYPDGFPVNHEKKTVFVSTSAEFADALSAGPLAKQEGNAPILLNSSDRLRTEVKKEIERLGAERIVILGGEQAISEEVAAEMGGLQGNPSVDRIAGENRYVTNQLINSELESVNGVFVASGSDFADALGSAPVASINNWAIVLTSSGTLRGETQIQIEQTSQLPLKLLGGSSAISENVFNEVKGINSSAERLGGENRYETLALVLNEFKDDFNQEELLVSTGRNFPDALTAATLSGKTGAPLVLTGSTLHDSTKDFTGNLEDVSQLTVLGGTAAVPETITDEIEEILGARITSITLTGYGFGHGVGMSQYGARERANAGHTYNQIIAFYYQGTQLTDLY</sequence>
<evidence type="ECO:0000259" key="1">
    <source>
        <dbReference type="Pfam" id="PF08486"/>
    </source>
</evidence>
<evidence type="ECO:0000313" key="3">
    <source>
        <dbReference type="Proteomes" id="UP000248066"/>
    </source>
</evidence>
<dbReference type="EMBL" id="PDOF01000003">
    <property type="protein sequence ID" value="PYZ95864.1"/>
    <property type="molecule type" value="Genomic_DNA"/>
</dbReference>
<dbReference type="Pfam" id="PF08486">
    <property type="entry name" value="SpoIID"/>
    <property type="match status" value="1"/>
</dbReference>
<dbReference type="Pfam" id="PF04122">
    <property type="entry name" value="CW_binding_2"/>
    <property type="match status" value="3"/>
</dbReference>
<dbReference type="InterPro" id="IPR007253">
    <property type="entry name" value="Cell_wall-bd_2"/>
</dbReference>
<dbReference type="NCBIfam" id="TIGR02669">
    <property type="entry name" value="SpoIID_LytB"/>
    <property type="match status" value="1"/>
</dbReference>
<dbReference type="InterPro" id="IPR013486">
    <property type="entry name" value="SpoIID/LytB"/>
</dbReference>
<gene>
    <name evidence="2" type="ORF">CR205_15890</name>
</gene>
<dbReference type="PANTHER" id="PTHR30032">
    <property type="entry name" value="N-ACETYLMURAMOYL-L-ALANINE AMIDASE-RELATED"/>
    <property type="match status" value="1"/>
</dbReference>
<keyword evidence="3" id="KW-1185">Reference proteome</keyword>
<dbReference type="PANTHER" id="PTHR30032:SF8">
    <property type="entry name" value="GERMINATION-SPECIFIC N-ACETYLMURAMOYL-L-ALANINE AMIDASE"/>
    <property type="match status" value="1"/>
</dbReference>